<keyword evidence="2" id="KW-1185">Reference proteome</keyword>
<organism evidence="1 2">
    <name type="scientific">Lentinula aff. lateritia</name>
    <dbReference type="NCBI Taxonomy" id="2804960"/>
    <lineage>
        <taxon>Eukaryota</taxon>
        <taxon>Fungi</taxon>
        <taxon>Dikarya</taxon>
        <taxon>Basidiomycota</taxon>
        <taxon>Agaricomycotina</taxon>
        <taxon>Agaricomycetes</taxon>
        <taxon>Agaricomycetidae</taxon>
        <taxon>Agaricales</taxon>
        <taxon>Marasmiineae</taxon>
        <taxon>Omphalotaceae</taxon>
        <taxon>Lentinula</taxon>
    </lineage>
</organism>
<sequence>MRDRIEHTICKDLANDGSLSRDLAYCSKVEGTTSDKVQSFIDSTEVRDAGYESTEKRQRCHVWTLYAAPFANSESYPTRDIDERRIRRYISTKQFEMGTIDISGECTECKLCKSTEHQTHGCQFRSSEYKNWKGPKQEIHKEVEEYKKIQKQMKNARREL</sequence>
<evidence type="ECO:0000313" key="2">
    <source>
        <dbReference type="Proteomes" id="UP001163835"/>
    </source>
</evidence>
<protein>
    <submittedName>
        <fullName evidence="1">Uncharacterized protein</fullName>
    </submittedName>
</protein>
<reference evidence="1" key="1">
    <citation type="submission" date="2022-09" db="EMBL/GenBank/DDBJ databases">
        <title>A Global Phylogenomic Analysis of the Shiitake Genus Lentinula.</title>
        <authorList>
            <consortium name="DOE Joint Genome Institute"/>
            <person name="Sierra-Patev S."/>
            <person name="Min B."/>
            <person name="Naranjo-Ortiz M."/>
            <person name="Looney B."/>
            <person name="Konkel Z."/>
            <person name="Slot J.C."/>
            <person name="Sakamoto Y."/>
            <person name="Steenwyk J.L."/>
            <person name="Rokas A."/>
            <person name="Carro J."/>
            <person name="Camarero S."/>
            <person name="Ferreira P."/>
            <person name="Molpeceres G."/>
            <person name="Ruiz-Duenas F.J."/>
            <person name="Serrano A."/>
            <person name="Henrissat B."/>
            <person name="Drula E."/>
            <person name="Hughes K.W."/>
            <person name="Mata J.L."/>
            <person name="Ishikawa N.K."/>
            <person name="Vargas-Isla R."/>
            <person name="Ushijima S."/>
            <person name="Smith C.A."/>
            <person name="Ahrendt S."/>
            <person name="Andreopoulos W."/>
            <person name="He G."/>
            <person name="Labutti K."/>
            <person name="Lipzen A."/>
            <person name="Ng V."/>
            <person name="Riley R."/>
            <person name="Sandor L."/>
            <person name="Barry K."/>
            <person name="Martinez A.T."/>
            <person name="Xiao Y."/>
            <person name="Gibbons J.G."/>
            <person name="Terashima K."/>
            <person name="Grigoriev I.V."/>
            <person name="Hibbett D.S."/>
        </authorList>
    </citation>
    <scope>NUCLEOTIDE SEQUENCE</scope>
    <source>
        <strain evidence="1">TMI1499</strain>
    </source>
</reference>
<comment type="caution">
    <text evidence="1">The sequence shown here is derived from an EMBL/GenBank/DDBJ whole genome shotgun (WGS) entry which is preliminary data.</text>
</comment>
<evidence type="ECO:0000313" key="1">
    <source>
        <dbReference type="EMBL" id="KAJ3807266.1"/>
    </source>
</evidence>
<dbReference type="EMBL" id="MU795324">
    <property type="protein sequence ID" value="KAJ3807266.1"/>
    <property type="molecule type" value="Genomic_DNA"/>
</dbReference>
<dbReference type="Proteomes" id="UP001163835">
    <property type="component" value="Unassembled WGS sequence"/>
</dbReference>
<name>A0ACC1TRA8_9AGAR</name>
<gene>
    <name evidence="1" type="ORF">F5876DRAFT_68252</name>
</gene>
<proteinExistence type="predicted"/>
<accession>A0ACC1TRA8</accession>